<keyword evidence="5 13" id="KW-1003">Cell membrane</keyword>
<evidence type="ECO:0000259" key="15">
    <source>
        <dbReference type="Pfam" id="PF14849"/>
    </source>
</evidence>
<evidence type="ECO:0000256" key="13">
    <source>
        <dbReference type="HAMAP-Rule" id="MF_01810"/>
    </source>
</evidence>
<dbReference type="InterPro" id="IPR038221">
    <property type="entry name" value="YidC_periplasmic_sf"/>
</dbReference>
<evidence type="ECO:0000313" key="16">
    <source>
        <dbReference type="EMBL" id="ARO15510.1"/>
    </source>
</evidence>
<evidence type="ECO:0000256" key="1">
    <source>
        <dbReference type="ARBA" id="ARBA00004429"/>
    </source>
</evidence>
<dbReference type="CDD" id="cd19961">
    <property type="entry name" value="EcYidC-like_peri"/>
    <property type="match status" value="1"/>
</dbReference>
<dbReference type="PANTHER" id="PTHR12428">
    <property type="entry name" value="OXA1"/>
    <property type="match status" value="1"/>
</dbReference>
<feature type="domain" description="Membrane insertase YidC/Oxa/ALB C-terminal" evidence="14">
    <location>
        <begin position="376"/>
        <end position="578"/>
    </location>
</feature>
<dbReference type="NCBIfam" id="NF002353">
    <property type="entry name" value="PRK01318.1-4"/>
    <property type="match status" value="1"/>
</dbReference>
<dbReference type="CDD" id="cd20070">
    <property type="entry name" value="5TM_YidC_Alb3"/>
    <property type="match status" value="1"/>
</dbReference>
<evidence type="ECO:0000313" key="17">
    <source>
        <dbReference type="Proteomes" id="UP000242447"/>
    </source>
</evidence>
<evidence type="ECO:0000256" key="7">
    <source>
        <dbReference type="ARBA" id="ARBA00022927"/>
    </source>
</evidence>
<keyword evidence="8 13" id="KW-1133">Transmembrane helix</keyword>
<evidence type="ECO:0000256" key="9">
    <source>
        <dbReference type="ARBA" id="ARBA00023136"/>
    </source>
</evidence>
<dbReference type="OrthoDB" id="9780552at2"/>
<gene>
    <name evidence="13 16" type="primary">yidC</name>
    <name evidence="16" type="ORF">BVG79_02170</name>
</gene>
<comment type="similarity">
    <text evidence="2 13">Belongs to the OXA1/ALB3/YidC family. Type 1 subfamily.</text>
</comment>
<dbReference type="InterPro" id="IPR047196">
    <property type="entry name" value="YidC_ALB_C"/>
</dbReference>
<dbReference type="InterPro" id="IPR001708">
    <property type="entry name" value="YidC/ALB3/OXA1/COX18"/>
</dbReference>
<dbReference type="GO" id="GO:0005886">
    <property type="term" value="C:plasma membrane"/>
    <property type="evidence" value="ECO:0007669"/>
    <property type="project" value="UniProtKB-SubCell"/>
</dbReference>
<dbReference type="Gene3D" id="2.70.98.90">
    <property type="match status" value="1"/>
</dbReference>
<evidence type="ECO:0000256" key="3">
    <source>
        <dbReference type="ARBA" id="ARBA00015325"/>
    </source>
</evidence>
<dbReference type="PANTHER" id="PTHR12428:SF65">
    <property type="entry name" value="CYTOCHROME C OXIDASE ASSEMBLY PROTEIN COX18, MITOCHONDRIAL"/>
    <property type="match status" value="1"/>
</dbReference>
<name>A0A1W6P2E6_9RHOB</name>
<feature type="transmembrane region" description="Helical" evidence="13">
    <location>
        <begin position="504"/>
        <end position="524"/>
    </location>
</feature>
<feature type="transmembrane region" description="Helical" evidence="13">
    <location>
        <begin position="545"/>
        <end position="565"/>
    </location>
</feature>
<dbReference type="GO" id="GO:0032977">
    <property type="term" value="F:membrane insertase activity"/>
    <property type="evidence" value="ECO:0007669"/>
    <property type="project" value="InterPro"/>
</dbReference>
<dbReference type="KEGG" id="kro:BVG79_02170"/>
<evidence type="ECO:0000256" key="6">
    <source>
        <dbReference type="ARBA" id="ARBA00022692"/>
    </source>
</evidence>
<evidence type="ECO:0000256" key="4">
    <source>
        <dbReference type="ARBA" id="ARBA00022448"/>
    </source>
</evidence>
<organism evidence="16 17">
    <name type="scientific">Ketogulonicigenium robustum</name>
    <dbReference type="NCBI Taxonomy" id="92947"/>
    <lineage>
        <taxon>Bacteria</taxon>
        <taxon>Pseudomonadati</taxon>
        <taxon>Pseudomonadota</taxon>
        <taxon>Alphaproteobacteria</taxon>
        <taxon>Rhodobacterales</taxon>
        <taxon>Roseobacteraceae</taxon>
        <taxon>Ketogulonicigenium</taxon>
    </lineage>
</organism>
<dbReference type="HAMAP" id="MF_01810">
    <property type="entry name" value="YidC_type1"/>
    <property type="match status" value="1"/>
</dbReference>
<dbReference type="Proteomes" id="UP000242447">
    <property type="component" value="Chromosome"/>
</dbReference>
<dbReference type="PRINTS" id="PR01900">
    <property type="entry name" value="YIDCPROTEIN"/>
</dbReference>
<keyword evidence="7 13" id="KW-0653">Protein transport</keyword>
<sequence>MQNQNKNLILATVLSLAVIVAWTFLFPPQDRANEPVPVAATQTADPALPGVASSEAGSLEAVTDAEAAPTPDMTQRIAIQTPRLSGSISVLGGRIDDLYLNDYQETIEEDSPTVRLLRPVGERGAYYASFGWAAAEGIAPDAVPGPDTLWSLEGDNDTLTPGNPVTLAWDNGAGQVFRTTFSIDENYMFDVAQSVTNMGEAPIEMRPYGLIRRHGKPEGLREFFILNEGIVRMADGRLEEMKYSKMPDMNDSELGVPAEVAEAQESGWIGFTDHYWMTTLIPQQGTAFRSVQKYLPSRDLYQVEAVMARQDIQAGGEVSVSTRLFAGAKEWATIREYQNEGGVDRFVDSIDWGWFYFLTKPIFALLHWLNQHIGNMGWSIIALTLILKALVLPLAYKSYLSMAKMKELQPELTKLQERHKDDRQALQVGMMDLYKKNKVNPASGCLPMIVQIPIFFSLYKVIFVTIELRHAPWVAWIQDLSAPDPTSILNLFGLLPWGTPDPTSFFFIFSLGVLPIFLGISMWLQQRLNPTPPDPTQRMIFAWMPWVFMFMLGSFSSGLVLYWIANNVITFVQQYSIMTYHGHRPDLFGNIRGLVGKKKATDGPKDKAEKG</sequence>
<evidence type="ECO:0000256" key="5">
    <source>
        <dbReference type="ARBA" id="ARBA00022475"/>
    </source>
</evidence>
<dbReference type="GO" id="GO:0051205">
    <property type="term" value="P:protein insertion into membrane"/>
    <property type="evidence" value="ECO:0007669"/>
    <property type="project" value="TreeGrafter"/>
</dbReference>
<feature type="transmembrane region" description="Helical" evidence="13">
    <location>
        <begin position="376"/>
        <end position="396"/>
    </location>
</feature>
<dbReference type="GO" id="GO:0015031">
    <property type="term" value="P:protein transport"/>
    <property type="evidence" value="ECO:0007669"/>
    <property type="project" value="UniProtKB-KW"/>
</dbReference>
<dbReference type="Pfam" id="PF14849">
    <property type="entry name" value="YidC_periplas"/>
    <property type="match status" value="1"/>
</dbReference>
<protein>
    <recommendedName>
        <fullName evidence="3 13">Membrane protein insertase YidC</fullName>
    </recommendedName>
    <alternativeName>
        <fullName evidence="12 13">Foldase YidC</fullName>
    </alternativeName>
    <alternativeName>
        <fullName evidence="11 13">Membrane integrase YidC</fullName>
    </alternativeName>
    <alternativeName>
        <fullName evidence="13">Membrane protein YidC</fullName>
    </alternativeName>
</protein>
<dbReference type="Pfam" id="PF02096">
    <property type="entry name" value="60KD_IMP"/>
    <property type="match status" value="1"/>
</dbReference>
<keyword evidence="9 13" id="KW-0472">Membrane</keyword>
<keyword evidence="6 13" id="KW-0812">Transmembrane</keyword>
<proteinExistence type="inferred from homology"/>
<accession>A0A1W6P2E6</accession>
<dbReference type="PRINTS" id="PR00701">
    <property type="entry name" value="60KDINNERMP"/>
</dbReference>
<reference evidence="16 17" key="1">
    <citation type="submission" date="2017-02" db="EMBL/GenBank/DDBJ databases">
        <title>Ketogulonicigenium robustum SPU B003 Genome sequencing and assembly.</title>
        <authorList>
            <person name="Li Y."/>
            <person name="Liu L."/>
            <person name="Wang C."/>
            <person name="Zhang M."/>
            <person name="Zhang T."/>
            <person name="Zhang Y."/>
        </authorList>
    </citation>
    <scope>NUCLEOTIDE SEQUENCE [LARGE SCALE GENOMIC DNA]</scope>
    <source>
        <strain evidence="16 17">SPU_B003</strain>
    </source>
</reference>
<evidence type="ECO:0000256" key="12">
    <source>
        <dbReference type="ARBA" id="ARBA00033342"/>
    </source>
</evidence>
<dbReference type="STRING" id="92947.BVG79_02170"/>
<dbReference type="InterPro" id="IPR028053">
    <property type="entry name" value="Membr_insert_YidC_N"/>
</dbReference>
<dbReference type="RefSeq" id="WP_085786898.1">
    <property type="nucleotide sequence ID" value="NZ_CP019937.1"/>
</dbReference>
<evidence type="ECO:0000259" key="14">
    <source>
        <dbReference type="Pfam" id="PF02096"/>
    </source>
</evidence>
<feature type="domain" description="Membrane insertase YidC N-terminal" evidence="15">
    <location>
        <begin position="76"/>
        <end position="364"/>
    </location>
</feature>
<comment type="function">
    <text evidence="13">Required for the insertion and/or proper folding and/or complex formation of integral membrane proteins into the membrane. Involved in integration of membrane proteins that insert both dependently and independently of the Sec translocase complex, as well as at least some lipoproteins. Aids folding of multispanning membrane proteins.</text>
</comment>
<evidence type="ECO:0000256" key="2">
    <source>
        <dbReference type="ARBA" id="ARBA00010527"/>
    </source>
</evidence>
<evidence type="ECO:0000256" key="8">
    <source>
        <dbReference type="ARBA" id="ARBA00022989"/>
    </source>
</evidence>
<dbReference type="InterPro" id="IPR028055">
    <property type="entry name" value="YidC/Oxa/ALB_C"/>
</dbReference>
<dbReference type="InterPro" id="IPR019998">
    <property type="entry name" value="Membr_insert_YidC"/>
</dbReference>
<feature type="transmembrane region" description="Helical" evidence="13">
    <location>
        <begin position="445"/>
        <end position="466"/>
    </location>
</feature>
<comment type="subunit">
    <text evidence="13">Interacts with the Sec translocase complex via SecD. Specifically interacts with transmembrane segments of nascent integral membrane proteins during membrane integration.</text>
</comment>
<evidence type="ECO:0000256" key="11">
    <source>
        <dbReference type="ARBA" id="ARBA00033245"/>
    </source>
</evidence>
<keyword evidence="17" id="KW-1185">Reference proteome</keyword>
<comment type="subcellular location">
    <subcellularLocation>
        <location evidence="1">Cell inner membrane</location>
        <topology evidence="1">Multi-pass membrane protein</topology>
    </subcellularLocation>
    <subcellularLocation>
        <location evidence="13">Cell membrane</location>
        <topology evidence="13">Multi-pass membrane protein</topology>
    </subcellularLocation>
</comment>
<evidence type="ECO:0000256" key="10">
    <source>
        <dbReference type="ARBA" id="ARBA00023186"/>
    </source>
</evidence>
<keyword evidence="4 13" id="KW-0813">Transport</keyword>
<dbReference type="NCBIfam" id="TIGR03592">
    <property type="entry name" value="yidC_oxa1_cterm"/>
    <property type="match status" value="1"/>
</dbReference>
<dbReference type="NCBIfam" id="TIGR03593">
    <property type="entry name" value="yidC_nterm"/>
    <property type="match status" value="1"/>
</dbReference>
<dbReference type="AlphaFoldDB" id="A0A1W6P2E6"/>
<dbReference type="EMBL" id="CP019937">
    <property type="protein sequence ID" value="ARO15510.1"/>
    <property type="molecule type" value="Genomic_DNA"/>
</dbReference>
<keyword evidence="10 13" id="KW-0143">Chaperone</keyword>